<dbReference type="RefSeq" id="WP_066058289.1">
    <property type="nucleotide sequence ID" value="NZ_JBHUNF010000009.1"/>
</dbReference>
<dbReference type="Gene3D" id="1.10.10.10">
    <property type="entry name" value="Winged helix-like DNA-binding domain superfamily/Winged helix DNA-binding domain"/>
    <property type="match status" value="1"/>
</dbReference>
<keyword evidence="4" id="KW-0489">Methyltransferase</keyword>
<keyword evidence="1" id="KW-0227">DNA damage</keyword>
<evidence type="ECO:0000313" key="5">
    <source>
        <dbReference type="Proteomes" id="UP001597453"/>
    </source>
</evidence>
<dbReference type="Gene3D" id="3.30.160.70">
    <property type="entry name" value="Methylated DNA-protein cysteine methyltransferase domain"/>
    <property type="match status" value="1"/>
</dbReference>
<feature type="domain" description="Methylguanine DNA methyltransferase ribonuclease-like" evidence="3">
    <location>
        <begin position="7"/>
        <end position="78"/>
    </location>
</feature>
<proteinExistence type="predicted"/>
<protein>
    <submittedName>
        <fullName evidence="4">Methylated-DNA--[protein]-cysteine S-methyltransferase</fullName>
        <ecNumber evidence="4">2.1.1.63</ecNumber>
    </submittedName>
</protein>
<dbReference type="PANTHER" id="PTHR10815:SF5">
    <property type="entry name" value="METHYLATED-DNA--PROTEIN-CYSTEINE METHYLTRANSFERASE"/>
    <property type="match status" value="1"/>
</dbReference>
<dbReference type="InterPro" id="IPR036631">
    <property type="entry name" value="MGMT_N_sf"/>
</dbReference>
<dbReference type="SUPFAM" id="SSF46767">
    <property type="entry name" value="Methylated DNA-protein cysteine methyltransferase, C-terminal domain"/>
    <property type="match status" value="1"/>
</dbReference>
<dbReference type="InterPro" id="IPR014048">
    <property type="entry name" value="MethylDNA_cys_MeTrfase_DNA-bd"/>
</dbReference>
<comment type="caution">
    <text evidence="4">The sequence shown here is derived from an EMBL/GenBank/DDBJ whole genome shotgun (WGS) entry which is preliminary data.</text>
</comment>
<dbReference type="Proteomes" id="UP001597453">
    <property type="component" value="Unassembled WGS sequence"/>
</dbReference>
<dbReference type="Pfam" id="PF01035">
    <property type="entry name" value="DNA_binding_1"/>
    <property type="match status" value="1"/>
</dbReference>
<reference evidence="5" key="1">
    <citation type="journal article" date="2019" name="Int. J. Syst. Evol. Microbiol.">
        <title>The Global Catalogue of Microorganisms (GCM) 10K type strain sequencing project: providing services to taxonomists for standard genome sequencing and annotation.</title>
        <authorList>
            <consortium name="The Broad Institute Genomics Platform"/>
            <consortium name="The Broad Institute Genome Sequencing Center for Infectious Disease"/>
            <person name="Wu L."/>
            <person name="Ma J."/>
        </authorList>
    </citation>
    <scope>NUCLEOTIDE SEQUENCE [LARGE SCALE GENOMIC DNA]</scope>
    <source>
        <strain evidence="5">TISTR 1511</strain>
    </source>
</reference>
<dbReference type="InterPro" id="IPR036217">
    <property type="entry name" value="MethylDNA_cys_MeTrfase_DNAb"/>
</dbReference>
<dbReference type="GO" id="GO:0003908">
    <property type="term" value="F:methylated-DNA-[protein]-cysteine S-methyltransferase activity"/>
    <property type="evidence" value="ECO:0007669"/>
    <property type="project" value="UniProtKB-EC"/>
</dbReference>
<evidence type="ECO:0000313" key="4">
    <source>
        <dbReference type="EMBL" id="MFD2675470.1"/>
    </source>
</evidence>
<dbReference type="EC" id="2.1.1.63" evidence="4"/>
<dbReference type="PANTHER" id="PTHR10815">
    <property type="entry name" value="METHYLATED-DNA--PROTEIN-CYSTEINE METHYLTRANSFERASE"/>
    <property type="match status" value="1"/>
</dbReference>
<name>A0ABW5RL25_9MICO</name>
<keyword evidence="4" id="KW-0808">Transferase</keyword>
<dbReference type="SUPFAM" id="SSF53155">
    <property type="entry name" value="Methylated DNA-protein cysteine methyltransferase domain"/>
    <property type="match status" value="1"/>
</dbReference>
<evidence type="ECO:0000259" key="2">
    <source>
        <dbReference type="Pfam" id="PF01035"/>
    </source>
</evidence>
<evidence type="ECO:0000256" key="1">
    <source>
        <dbReference type="ARBA" id="ARBA00022763"/>
    </source>
</evidence>
<feature type="domain" description="Methylated-DNA-[protein]-cysteine S-methyltransferase DNA binding" evidence="2">
    <location>
        <begin position="86"/>
        <end position="165"/>
    </location>
</feature>
<organism evidence="4 5">
    <name type="scientific">Gulosibacter bifidus</name>
    <dbReference type="NCBI Taxonomy" id="272239"/>
    <lineage>
        <taxon>Bacteria</taxon>
        <taxon>Bacillati</taxon>
        <taxon>Actinomycetota</taxon>
        <taxon>Actinomycetes</taxon>
        <taxon>Micrococcales</taxon>
        <taxon>Microbacteriaceae</taxon>
        <taxon>Gulosibacter</taxon>
    </lineage>
</organism>
<dbReference type="CDD" id="cd06445">
    <property type="entry name" value="ATase"/>
    <property type="match status" value="1"/>
</dbReference>
<dbReference type="Pfam" id="PF02870">
    <property type="entry name" value="Methyltransf_1N"/>
    <property type="match status" value="1"/>
</dbReference>
<dbReference type="GO" id="GO:0032259">
    <property type="term" value="P:methylation"/>
    <property type="evidence" value="ECO:0007669"/>
    <property type="project" value="UniProtKB-KW"/>
</dbReference>
<keyword evidence="5" id="KW-1185">Reference proteome</keyword>
<dbReference type="NCBIfam" id="TIGR00589">
    <property type="entry name" value="ogt"/>
    <property type="match status" value="1"/>
</dbReference>
<gene>
    <name evidence="4" type="ORF">ACFSUQ_09220</name>
</gene>
<sequence>MSDALRVLPSRFGRIGVVASELGISRCWLPSALAADARDASFAQGNLSVAQDALLTRAVTELEEFLSGRRREFSVPLDWKHASVGFAGEVQRALRQIPYGETESYGNLAARLQRPGAARAVGTACGKNPLPLFAPCHRVIRAGGEIGLYGGGEALKRALLELEAVATA</sequence>
<dbReference type="InterPro" id="IPR036388">
    <property type="entry name" value="WH-like_DNA-bd_sf"/>
</dbReference>
<accession>A0ABW5RL25</accession>
<evidence type="ECO:0000259" key="3">
    <source>
        <dbReference type="Pfam" id="PF02870"/>
    </source>
</evidence>
<dbReference type="EMBL" id="JBHUNF010000009">
    <property type="protein sequence ID" value="MFD2675470.1"/>
    <property type="molecule type" value="Genomic_DNA"/>
</dbReference>
<dbReference type="InterPro" id="IPR008332">
    <property type="entry name" value="MethylG_MeTrfase_N"/>
</dbReference>